<proteinExistence type="predicted"/>
<protein>
    <submittedName>
        <fullName evidence="2">Uncharacterized protein</fullName>
    </submittedName>
</protein>
<dbReference type="AlphaFoldDB" id="A0A448WVP0"/>
<feature type="compositionally biased region" description="Low complexity" evidence="1">
    <location>
        <begin position="114"/>
        <end position="126"/>
    </location>
</feature>
<evidence type="ECO:0000313" key="2">
    <source>
        <dbReference type="EMBL" id="VEL21390.1"/>
    </source>
</evidence>
<evidence type="ECO:0000256" key="1">
    <source>
        <dbReference type="SAM" id="MobiDB-lite"/>
    </source>
</evidence>
<dbReference type="Proteomes" id="UP000784294">
    <property type="component" value="Unassembled WGS sequence"/>
</dbReference>
<feature type="compositionally biased region" description="Acidic residues" evidence="1">
    <location>
        <begin position="93"/>
        <end position="106"/>
    </location>
</feature>
<feature type="compositionally biased region" description="Gly residues" evidence="1">
    <location>
        <begin position="133"/>
        <end position="142"/>
    </location>
</feature>
<dbReference type="EMBL" id="CAAALY010051040">
    <property type="protein sequence ID" value="VEL21390.1"/>
    <property type="molecule type" value="Genomic_DNA"/>
</dbReference>
<gene>
    <name evidence="2" type="ORF">PXEA_LOCUS14830</name>
</gene>
<organism evidence="2 3">
    <name type="scientific">Protopolystoma xenopodis</name>
    <dbReference type="NCBI Taxonomy" id="117903"/>
    <lineage>
        <taxon>Eukaryota</taxon>
        <taxon>Metazoa</taxon>
        <taxon>Spiralia</taxon>
        <taxon>Lophotrochozoa</taxon>
        <taxon>Platyhelminthes</taxon>
        <taxon>Monogenea</taxon>
        <taxon>Polyopisthocotylea</taxon>
        <taxon>Polystomatidea</taxon>
        <taxon>Polystomatidae</taxon>
        <taxon>Protopolystoma</taxon>
    </lineage>
</organism>
<sequence length="142" mass="15040">MIDFSDSSNLAPYLLTATLTPADSVVTNGLGSKTYNHDISNASGNGNNSLSHCPNIARFWHTDYHALLTELRLIYRHQFNQIFGISIGADDETFDGAADDDEDDPDGSGSMEWTAAATSSASGRTTVLTGSGAEQGGRSTGY</sequence>
<keyword evidence="3" id="KW-1185">Reference proteome</keyword>
<name>A0A448WVP0_9PLAT</name>
<feature type="region of interest" description="Disordered" evidence="1">
    <location>
        <begin position="93"/>
        <end position="142"/>
    </location>
</feature>
<comment type="caution">
    <text evidence="2">The sequence shown here is derived from an EMBL/GenBank/DDBJ whole genome shotgun (WGS) entry which is preliminary data.</text>
</comment>
<reference evidence="2" key="1">
    <citation type="submission" date="2018-11" db="EMBL/GenBank/DDBJ databases">
        <authorList>
            <consortium name="Pathogen Informatics"/>
        </authorList>
    </citation>
    <scope>NUCLEOTIDE SEQUENCE</scope>
</reference>
<evidence type="ECO:0000313" key="3">
    <source>
        <dbReference type="Proteomes" id="UP000784294"/>
    </source>
</evidence>
<accession>A0A448WVP0</accession>